<keyword evidence="1" id="KW-0732">Signal</keyword>
<dbReference type="VEuPathDB" id="FungiDB:RhiirA1_400892"/>
<reference evidence="3 4" key="3">
    <citation type="submission" date="2017-10" db="EMBL/GenBank/DDBJ databases">
        <title>Extensive intraspecific genome diversity in a model arbuscular mycorrhizal fungus.</title>
        <authorList>
            <person name="Chen E.C.H."/>
            <person name="Morin E."/>
            <person name="Baudet D."/>
            <person name="Noel J."/>
            <person name="Ndikumana S."/>
            <person name="Charron P."/>
            <person name="St-Onge C."/>
            <person name="Giorgi J."/>
            <person name="Grigoriev I.V."/>
            <person name="Roux C."/>
            <person name="Martin F.M."/>
            <person name="Corradi N."/>
        </authorList>
    </citation>
    <scope>NUCLEOTIDE SEQUENCE [LARGE SCALE GENOMIC DNA]</scope>
    <source>
        <strain evidence="3 4">A1</strain>
    </source>
</reference>
<sequence>MKSHPLLALIISIIFSLIAFMSPTEGYKVWIHNKLESGTWAGVDAVTEDGKKITSNWSFSHKGFHLTIPDDTGTYYLHFGLISFEDIKIRGPFTNDQDACWHFHGNVFKWETTLTSIVSNSGQIYNSCRDLKARRPYLPVG</sequence>
<evidence type="ECO:0000256" key="1">
    <source>
        <dbReference type="SAM" id="SignalP"/>
    </source>
</evidence>
<dbReference type="EMBL" id="LLXJ01001063">
    <property type="protein sequence ID" value="PKC04122.1"/>
    <property type="molecule type" value="Genomic_DNA"/>
</dbReference>
<feature type="chain" id="PRO_5014562512" evidence="1">
    <location>
        <begin position="27"/>
        <end position="141"/>
    </location>
</feature>
<name>A0A2N0R4A3_9GLOM</name>
<dbReference type="AlphaFoldDB" id="A0A2N0R4A3"/>
<evidence type="ECO:0000313" key="4">
    <source>
        <dbReference type="Proteomes" id="UP000232688"/>
    </source>
</evidence>
<organism evidence="3 4">
    <name type="scientific">Rhizophagus irregularis</name>
    <dbReference type="NCBI Taxonomy" id="588596"/>
    <lineage>
        <taxon>Eukaryota</taxon>
        <taxon>Fungi</taxon>
        <taxon>Fungi incertae sedis</taxon>
        <taxon>Mucoromycota</taxon>
        <taxon>Glomeromycotina</taxon>
        <taxon>Glomeromycetes</taxon>
        <taxon>Glomerales</taxon>
        <taxon>Glomeraceae</taxon>
        <taxon>Rhizophagus</taxon>
    </lineage>
</organism>
<dbReference type="Proteomes" id="UP000232722">
    <property type="component" value="Unassembled WGS sequence"/>
</dbReference>
<reference evidence="2 5" key="1">
    <citation type="submission" date="2016-04" db="EMBL/GenBank/DDBJ databases">
        <title>Genome analyses suggest a sexual origin of heterokaryosis in a supposedly ancient asexual fungus.</title>
        <authorList>
            <person name="Ropars J."/>
            <person name="Sedzielewska K."/>
            <person name="Noel J."/>
            <person name="Charron P."/>
            <person name="Farinelli L."/>
            <person name="Marton T."/>
            <person name="Kruger M."/>
            <person name="Pelin A."/>
            <person name="Brachmann A."/>
            <person name="Corradi N."/>
        </authorList>
    </citation>
    <scope>NUCLEOTIDE SEQUENCE [LARGE SCALE GENOMIC DNA]</scope>
    <source>
        <strain evidence="2 5">A5</strain>
    </source>
</reference>
<dbReference type="EMBL" id="LLXH01001628">
    <property type="protein sequence ID" value="PKC58110.1"/>
    <property type="molecule type" value="Genomic_DNA"/>
</dbReference>
<proteinExistence type="predicted"/>
<feature type="signal peptide" evidence="1">
    <location>
        <begin position="1"/>
        <end position="26"/>
    </location>
</feature>
<reference evidence="2 5" key="2">
    <citation type="submission" date="2017-09" db="EMBL/GenBank/DDBJ databases">
        <title>Extensive intraspecific genome diversity in a model arbuscular mycorrhizal fungus.</title>
        <authorList>
            <person name="Chen E.C."/>
            <person name="Morin E."/>
            <person name="Beaudet D."/>
            <person name="Noel J."/>
            <person name="Ndikumana S."/>
            <person name="Charron P."/>
            <person name="St-Onge C."/>
            <person name="Giorgi J."/>
            <person name="Grigoriev I.V."/>
            <person name="Roux C."/>
            <person name="Martin F.M."/>
            <person name="Corradi N."/>
        </authorList>
    </citation>
    <scope>NUCLEOTIDE SEQUENCE [LARGE SCALE GENOMIC DNA]</scope>
    <source>
        <strain evidence="2 5">A5</strain>
    </source>
</reference>
<dbReference type="Proteomes" id="UP000232688">
    <property type="component" value="Unassembled WGS sequence"/>
</dbReference>
<evidence type="ECO:0000313" key="5">
    <source>
        <dbReference type="Proteomes" id="UP000232722"/>
    </source>
</evidence>
<evidence type="ECO:0000313" key="2">
    <source>
        <dbReference type="EMBL" id="PKC04122.1"/>
    </source>
</evidence>
<comment type="caution">
    <text evidence="3">The sequence shown here is derived from an EMBL/GenBank/DDBJ whole genome shotgun (WGS) entry which is preliminary data.</text>
</comment>
<reference evidence="3 4" key="4">
    <citation type="submission" date="2017-10" db="EMBL/GenBank/DDBJ databases">
        <title>Genome analyses suggest a sexual origin of heterokaryosis in a supposedly ancient asexual fungus.</title>
        <authorList>
            <person name="Corradi N."/>
            <person name="Sedzielewska K."/>
            <person name="Noel J."/>
            <person name="Charron P."/>
            <person name="Farinelli L."/>
            <person name="Marton T."/>
            <person name="Kruger M."/>
            <person name="Pelin A."/>
            <person name="Brachmann A."/>
            <person name="Corradi N."/>
        </authorList>
    </citation>
    <scope>NUCLEOTIDE SEQUENCE [LARGE SCALE GENOMIC DNA]</scope>
    <source>
        <strain evidence="3 4">A1</strain>
    </source>
</reference>
<dbReference type="VEuPathDB" id="FungiDB:FUN_010900"/>
<protein>
    <submittedName>
        <fullName evidence="3">Uncharacterized protein</fullName>
    </submittedName>
</protein>
<gene>
    <name evidence="3" type="ORF">RhiirA1_400892</name>
    <name evidence="2" type="ORF">RhiirA5_379636</name>
</gene>
<evidence type="ECO:0000313" key="3">
    <source>
        <dbReference type="EMBL" id="PKC58110.1"/>
    </source>
</evidence>
<accession>A0A2N0R4A3</accession>